<dbReference type="AlphaFoldDB" id="W9HPB9"/>
<name>W9HPB9_FUSOX</name>
<gene>
    <name evidence="1" type="ORF">FOYG_14808</name>
</gene>
<organism evidence="1 2">
    <name type="scientific">Fusarium oxysporum NRRL 32931</name>
    <dbReference type="NCBI Taxonomy" id="660029"/>
    <lineage>
        <taxon>Eukaryota</taxon>
        <taxon>Fungi</taxon>
        <taxon>Dikarya</taxon>
        <taxon>Ascomycota</taxon>
        <taxon>Pezizomycotina</taxon>
        <taxon>Sordariomycetes</taxon>
        <taxon>Hypocreomycetidae</taxon>
        <taxon>Hypocreales</taxon>
        <taxon>Nectriaceae</taxon>
        <taxon>Fusarium</taxon>
        <taxon>Fusarium oxysporum species complex</taxon>
    </lineage>
</organism>
<protein>
    <submittedName>
        <fullName evidence="1">Uncharacterized protein</fullName>
    </submittedName>
</protein>
<proteinExistence type="predicted"/>
<dbReference type="Proteomes" id="UP000030753">
    <property type="component" value="Unassembled WGS sequence"/>
</dbReference>
<sequence>MPRNAKYAIFPIRSDHHVSGSSSSFRIVEALQLRGRLSNTCRLATAIQKQTMSAGTFSSAITTRSWWMGQAIFNYRRYSSLNRMSFDYG</sequence>
<dbReference type="EMBL" id="JH717848">
    <property type="protein sequence ID" value="EWY82709.1"/>
    <property type="molecule type" value="Genomic_DNA"/>
</dbReference>
<evidence type="ECO:0000313" key="1">
    <source>
        <dbReference type="EMBL" id="EWY82709.1"/>
    </source>
</evidence>
<evidence type="ECO:0000313" key="2">
    <source>
        <dbReference type="Proteomes" id="UP000030753"/>
    </source>
</evidence>
<dbReference type="HOGENOM" id="CLU_2454784_0_0_1"/>
<reference evidence="1 2" key="1">
    <citation type="submission" date="2011-06" db="EMBL/GenBank/DDBJ databases">
        <title>The Genome Sequence of Fusarium oxysporum FOSC 3-a.</title>
        <authorList>
            <consortium name="The Broad Institute Genome Sequencing Platform"/>
            <person name="Ma L.-J."/>
            <person name="Gale L.R."/>
            <person name="Schwartz D.C."/>
            <person name="Zhou S."/>
            <person name="Corby-Kistler H."/>
            <person name="Young S.K."/>
            <person name="Zeng Q."/>
            <person name="Gargeya S."/>
            <person name="Fitzgerald M."/>
            <person name="Haas B."/>
            <person name="Abouelleil A."/>
            <person name="Alvarado L."/>
            <person name="Arachchi H.M."/>
            <person name="Berlin A."/>
            <person name="Brown A."/>
            <person name="Chapman S.B."/>
            <person name="Chen Z."/>
            <person name="Dunbar C."/>
            <person name="Freedman E."/>
            <person name="Gearin G."/>
            <person name="Gellesch M."/>
            <person name="Goldberg J."/>
            <person name="Griggs A."/>
            <person name="Gujja S."/>
            <person name="Heiman D."/>
            <person name="Howarth C."/>
            <person name="Larson L."/>
            <person name="Lui A."/>
            <person name="MacDonald P.J.P."/>
            <person name="Mehta T."/>
            <person name="Montmayeur A."/>
            <person name="Murphy C."/>
            <person name="Neiman D."/>
            <person name="Pearson M."/>
            <person name="Priest M."/>
            <person name="Roberts A."/>
            <person name="Saif S."/>
            <person name="Shea T."/>
            <person name="Shenoy N."/>
            <person name="Sisk P."/>
            <person name="Stolte C."/>
            <person name="Sykes S."/>
            <person name="Wortman J."/>
            <person name="Nusbaum C."/>
            <person name="Birren B."/>
        </authorList>
    </citation>
    <scope>NUCLEOTIDE SEQUENCE [LARGE SCALE GENOMIC DNA]</scope>
    <source>
        <strain evidence="2">FOSC 3-a</strain>
    </source>
</reference>
<accession>W9HPB9</accession>